<dbReference type="Proteomes" id="UP001596378">
    <property type="component" value="Unassembled WGS sequence"/>
</dbReference>
<feature type="compositionally biased region" description="Acidic residues" evidence="1">
    <location>
        <begin position="462"/>
        <end position="505"/>
    </location>
</feature>
<feature type="signal peptide" evidence="2">
    <location>
        <begin position="1"/>
        <end position="29"/>
    </location>
</feature>
<dbReference type="InterPro" id="IPR051465">
    <property type="entry name" value="Cell_Envelope_Struct_Comp"/>
</dbReference>
<dbReference type="InterPro" id="IPR008964">
    <property type="entry name" value="Invasin/intimin_cell_adhesion"/>
</dbReference>
<comment type="caution">
    <text evidence="4">The sequence shown here is derived from an EMBL/GenBank/DDBJ whole genome shotgun (WGS) entry which is preliminary data.</text>
</comment>
<keyword evidence="5" id="KW-1185">Reference proteome</keyword>
<dbReference type="PANTHER" id="PTHR43308">
    <property type="entry name" value="OUTER MEMBRANE PROTEIN ALPHA-RELATED"/>
    <property type="match status" value="1"/>
</dbReference>
<protein>
    <submittedName>
        <fullName evidence="4">S-layer homology domain-containing protein</fullName>
    </submittedName>
</protein>
<evidence type="ECO:0000256" key="2">
    <source>
        <dbReference type="SAM" id="SignalP"/>
    </source>
</evidence>
<feature type="compositionally biased region" description="Low complexity" evidence="1">
    <location>
        <begin position="443"/>
        <end position="452"/>
    </location>
</feature>
<feature type="domain" description="SLH" evidence="3">
    <location>
        <begin position="151"/>
        <end position="214"/>
    </location>
</feature>
<sequence length="703" mass="73617">MTRIKMRNRIAVFMLCISMLASSLGPVLASGSVPEDGSHWADKQLGAWSKKGYLPEDWGANVRPNEAVTRIEFISLINRSFELGEKADVAAVDIPPNTPAHEHVALAVGAGYLTGFADGSMRPSAELSRQEAAVMMARLLKLNDPSSAAALEAYADSANVPQWSKAAVGAVVAKGILVGFDDRSIRSSREVTRAEAVVMLERALRSRYAAVYDQPGLYGPANGTQTVKGDVWIEAEGVTLRNTVIEGNLLLGEGIGEGDATLDNVEVKGDTTVSGGGDNSIHFKDVIMVQIVVNKKTGEVRIVAQGRTQAKQVSVQSSARIDNSQANSGGFSNVSLTDKLPALSRVSLLGNFDRVDINAKSVSVDVPGGSIRNLSVSDQAGNTSLNLGRDAKVAELILKSAVKVLGSGQIEKAVLDEGAKETTFEIKPAATEGVGAPAPAAPAPASNSNSTPNPRPTPDPVQDPDTDPDTDPDDPNTDPDDANTDPDDPNTDPDDPNTDPDDPDTDPNPPSVTELVYEANVALGLAESVQLVLKARTNGAEAVDVTDAAESWSSSDETVATVSDTGQVTAIAYGSATVTATYEGLTAAYNVAVGKPNAVTNVWSAPDATGIGNNMLNPDEGVYVIRDDFDYLVVSFEQPVVAGGSVTVAGVPGAEFATIIYSQHVVIRHDEIPPGSYSLNITGLYLTGTPSLPLAPVTVKLRK</sequence>
<dbReference type="SUPFAM" id="SSF49373">
    <property type="entry name" value="Invasin/intimin cell-adhesion fragments"/>
    <property type="match status" value="1"/>
</dbReference>
<dbReference type="Pfam" id="PF00395">
    <property type="entry name" value="SLH"/>
    <property type="match status" value="2"/>
</dbReference>
<gene>
    <name evidence="4" type="ORF">ACFQMJ_04070</name>
</gene>
<evidence type="ECO:0000313" key="4">
    <source>
        <dbReference type="EMBL" id="MFC7147706.1"/>
    </source>
</evidence>
<feature type="region of interest" description="Disordered" evidence="1">
    <location>
        <begin position="430"/>
        <end position="512"/>
    </location>
</feature>
<dbReference type="RefSeq" id="WP_378048199.1">
    <property type="nucleotide sequence ID" value="NZ_JBHMDN010000016.1"/>
</dbReference>
<organism evidence="4 5">
    <name type="scientific">Cohnella cellulosilytica</name>
    <dbReference type="NCBI Taxonomy" id="986710"/>
    <lineage>
        <taxon>Bacteria</taxon>
        <taxon>Bacillati</taxon>
        <taxon>Bacillota</taxon>
        <taxon>Bacilli</taxon>
        <taxon>Bacillales</taxon>
        <taxon>Paenibacillaceae</taxon>
        <taxon>Cohnella</taxon>
    </lineage>
</organism>
<keyword evidence="2" id="KW-0732">Signal</keyword>
<dbReference type="SMART" id="SM00635">
    <property type="entry name" value="BID_2"/>
    <property type="match status" value="1"/>
</dbReference>
<feature type="chain" id="PRO_5045732347" evidence="2">
    <location>
        <begin position="30"/>
        <end position="703"/>
    </location>
</feature>
<dbReference type="Gene3D" id="2.60.40.1080">
    <property type="match status" value="1"/>
</dbReference>
<evidence type="ECO:0000313" key="5">
    <source>
        <dbReference type="Proteomes" id="UP001596378"/>
    </source>
</evidence>
<feature type="domain" description="SLH" evidence="3">
    <location>
        <begin position="87"/>
        <end position="150"/>
    </location>
</feature>
<proteinExistence type="predicted"/>
<dbReference type="InterPro" id="IPR003343">
    <property type="entry name" value="Big_2"/>
</dbReference>
<dbReference type="Pfam" id="PF02368">
    <property type="entry name" value="Big_2"/>
    <property type="match status" value="1"/>
</dbReference>
<reference evidence="5" key="1">
    <citation type="journal article" date="2019" name="Int. J. Syst. Evol. Microbiol.">
        <title>The Global Catalogue of Microorganisms (GCM) 10K type strain sequencing project: providing services to taxonomists for standard genome sequencing and annotation.</title>
        <authorList>
            <consortium name="The Broad Institute Genomics Platform"/>
            <consortium name="The Broad Institute Genome Sequencing Center for Infectious Disease"/>
            <person name="Wu L."/>
            <person name="Ma J."/>
        </authorList>
    </citation>
    <scope>NUCLEOTIDE SEQUENCE [LARGE SCALE GENOMIC DNA]</scope>
    <source>
        <strain evidence="5">KCTC 12907</strain>
    </source>
</reference>
<dbReference type="PROSITE" id="PS51272">
    <property type="entry name" value="SLH"/>
    <property type="match status" value="2"/>
</dbReference>
<dbReference type="EMBL" id="JBHTAI010000002">
    <property type="protein sequence ID" value="MFC7147706.1"/>
    <property type="molecule type" value="Genomic_DNA"/>
</dbReference>
<accession>A0ABW2F5M8</accession>
<evidence type="ECO:0000259" key="3">
    <source>
        <dbReference type="PROSITE" id="PS51272"/>
    </source>
</evidence>
<dbReference type="InterPro" id="IPR001119">
    <property type="entry name" value="SLH_dom"/>
</dbReference>
<dbReference type="PANTHER" id="PTHR43308:SF5">
    <property type="entry name" value="S-LAYER PROTEIN _ PEPTIDOGLYCAN ENDO-BETA-N-ACETYLGLUCOSAMINIDASE"/>
    <property type="match status" value="1"/>
</dbReference>
<name>A0ABW2F5M8_9BACL</name>
<evidence type="ECO:0000256" key="1">
    <source>
        <dbReference type="SAM" id="MobiDB-lite"/>
    </source>
</evidence>